<feature type="coiled-coil region" evidence="4">
    <location>
        <begin position="786"/>
        <end position="840"/>
    </location>
</feature>
<feature type="compositionally biased region" description="Basic and acidic residues" evidence="5">
    <location>
        <begin position="536"/>
        <end position="550"/>
    </location>
</feature>
<evidence type="ECO:0000313" key="8">
    <source>
        <dbReference type="RefSeq" id="XP_045573898.1"/>
    </source>
</evidence>
<feature type="coiled-coil region" evidence="4">
    <location>
        <begin position="210"/>
        <end position="279"/>
    </location>
</feature>
<protein>
    <submittedName>
        <fullName evidence="8">Hyaluronan mediated motility receptor isoform X4</fullName>
    </submittedName>
</protein>
<keyword evidence="2" id="KW-0963">Cytoplasm</keyword>
<proteinExistence type="predicted"/>
<evidence type="ECO:0000256" key="5">
    <source>
        <dbReference type="SAM" id="MobiDB-lite"/>
    </source>
</evidence>
<feature type="region of interest" description="Disordered" evidence="5">
    <location>
        <begin position="517"/>
        <end position="550"/>
    </location>
</feature>
<comment type="subcellular location">
    <subcellularLocation>
        <location evidence="1">Cytoplasm</location>
        <location evidence="1">Cytoskeleton</location>
        <location evidence="1">Spindle</location>
    </subcellularLocation>
</comment>
<dbReference type="RefSeq" id="XP_045573898.1">
    <property type="nucleotide sequence ID" value="XM_045717942.1"/>
</dbReference>
<sequence>MSFSRAPVKRFNENIGCAPAPGTYELKPGEVKGPASFRRSERFKLLKASDGPSILPPSPSTDVFMSPVAVRRTMSVDGLVDGSMSKKDKSGPSMQMKQQKLLEKEIRSLVQQRGAQDRRLVTLEEELRKLEAKLLSAVREKTGLAANFTTLERQLAELKKTNEFLKNKVSADTTKKRFQSMSMELMEARNKLDVKDKELSFLQISTEDQVKLLETDLEAARATLTALRERNEDLEDLHHDTKVHNEELENEMDTLQAVIQELREEVNVLQGYLDTANDHIQDLRMKLRERTEMENSMSESQHEKLGHLEQKLEQCTAELRISQNILRQKEEESERSQQDLQASRDALQETEKLLERREAELTSSQKALGEMVTQMQRANQEVSDSQSAVQQQDAEVVRLREVLRRTVEELDERAAHLGEKCKILEEERNRGQGKVEELTAELSLLQENWRSEKEVQEQLAQTHTSLAEELKKEKERAASLASVLERVREETEDERKQLEDELEEALVELSVLELQEERREEEEKRREEALQSFQQEKTEMERELTETRALLDRRSSDVEALEKVHCAETRRLQEEHTTSLSKMGHMATELERTRQALKGAEERSRALEKEVERVTKQMERVNQQEEVKKLREEMEEEQEKHLANQQGQEKARKDYSRILLEVETLLAQRDDEMKRAEEEVQRQLQEERMEKEEVQRLLQQAREEKEELQRLFKKTKEEVQRLLEQEKGEGEMQRRELKQGLSEEVGGRERLVEEGKLALQCLVGEVEKPSLQNQPEKMEDQVKKYLPSLENHMKEVEKERDDLKTVVVFEIDKQGLQDQVELIHNQLEKAEEQNQVELMEEKVSLQSQVDVVVQEVSLQSQVDVVVQEVSLQSQVDVVVQEVSLQSQVDVVVQEKVTLYWEMEEQRRDFQRMLLETQDKSDAETEHWRRQYEELYAKVKPFQEQLNEFSAERDSLLNENGANQEELTRLADAYARLLGHQNQKQKIRYVVKLKDENISLKQELSKLRAQVSRQKKGGQPQRRVDPSKAFSNQDSKENQQPAATPLRHTSISFSGKPLLKVTQTDNGQMLVEGTNCPE</sequence>
<keyword evidence="8" id="KW-0675">Receptor</keyword>
<keyword evidence="4" id="KW-0175">Coiled coil</keyword>
<dbReference type="InterPro" id="IPR031794">
    <property type="entry name" value="HMMR_C"/>
</dbReference>
<dbReference type="GeneID" id="106604349"/>
<evidence type="ECO:0000256" key="4">
    <source>
        <dbReference type="SAM" id="Coils"/>
    </source>
</evidence>
<evidence type="ECO:0000313" key="7">
    <source>
        <dbReference type="Proteomes" id="UP001652741"/>
    </source>
</evidence>
<feature type="region of interest" description="Disordered" evidence="5">
    <location>
        <begin position="1008"/>
        <end position="1047"/>
    </location>
</feature>
<dbReference type="PANTHER" id="PTHR18956">
    <property type="entry name" value="HYALURONAN MEDIATED MOTILITY RECEPTOR"/>
    <property type="match status" value="1"/>
</dbReference>
<dbReference type="InterPro" id="IPR026203">
    <property type="entry name" value="IHABP"/>
</dbReference>
<feature type="compositionally biased region" description="Basic and acidic residues" evidence="5">
    <location>
        <begin position="517"/>
        <end position="529"/>
    </location>
</feature>
<feature type="compositionally biased region" description="Polar residues" evidence="5">
    <location>
        <begin position="1028"/>
        <end position="1047"/>
    </location>
</feature>
<name>A0ABM3ES70_SALSA</name>
<feature type="compositionally biased region" description="Basic and acidic residues" evidence="5">
    <location>
        <begin position="618"/>
        <end position="642"/>
    </location>
</feature>
<dbReference type="PANTHER" id="PTHR18956:SF6">
    <property type="entry name" value="HYALURONAN MEDIATED MOTILITY RECEPTOR"/>
    <property type="match status" value="1"/>
</dbReference>
<feature type="domain" description="Hyaluronan-mediated motility receptor C-terminal" evidence="6">
    <location>
        <begin position="900"/>
        <end position="1046"/>
    </location>
</feature>
<evidence type="ECO:0000259" key="6">
    <source>
        <dbReference type="Pfam" id="PF15908"/>
    </source>
</evidence>
<evidence type="ECO:0000256" key="1">
    <source>
        <dbReference type="ARBA" id="ARBA00004186"/>
    </source>
</evidence>
<organism evidence="7 8">
    <name type="scientific">Salmo salar</name>
    <name type="common">Atlantic salmon</name>
    <dbReference type="NCBI Taxonomy" id="8030"/>
    <lineage>
        <taxon>Eukaryota</taxon>
        <taxon>Metazoa</taxon>
        <taxon>Chordata</taxon>
        <taxon>Craniata</taxon>
        <taxon>Vertebrata</taxon>
        <taxon>Euteleostomi</taxon>
        <taxon>Actinopterygii</taxon>
        <taxon>Neopterygii</taxon>
        <taxon>Teleostei</taxon>
        <taxon>Protacanthopterygii</taxon>
        <taxon>Salmoniformes</taxon>
        <taxon>Salmonidae</taxon>
        <taxon>Salmoninae</taxon>
        <taxon>Salmo</taxon>
    </lineage>
</organism>
<feature type="coiled-coil region" evidence="4">
    <location>
        <begin position="113"/>
        <end position="168"/>
    </location>
</feature>
<feature type="region of interest" description="Disordered" evidence="5">
    <location>
        <begin position="618"/>
        <end position="651"/>
    </location>
</feature>
<keyword evidence="3" id="KW-0206">Cytoskeleton</keyword>
<dbReference type="Pfam" id="PF15905">
    <property type="entry name" value="HMMR_N"/>
    <property type="match status" value="1"/>
</dbReference>
<dbReference type="Proteomes" id="UP001652741">
    <property type="component" value="Chromosome ssa05"/>
</dbReference>
<evidence type="ECO:0000256" key="3">
    <source>
        <dbReference type="ARBA" id="ARBA00023212"/>
    </source>
</evidence>
<evidence type="ECO:0000256" key="2">
    <source>
        <dbReference type="ARBA" id="ARBA00022490"/>
    </source>
</evidence>
<accession>A0ABM3ES70</accession>
<gene>
    <name evidence="8" type="primary">LOC106604349</name>
</gene>
<keyword evidence="7" id="KW-1185">Reference proteome</keyword>
<dbReference type="Pfam" id="PF15908">
    <property type="entry name" value="HMMR_C"/>
    <property type="match status" value="1"/>
</dbReference>
<reference evidence="8" key="1">
    <citation type="submission" date="2025-08" db="UniProtKB">
        <authorList>
            <consortium name="RefSeq"/>
        </authorList>
    </citation>
    <scope>IDENTIFICATION</scope>
</reference>